<dbReference type="InterPro" id="IPR028082">
    <property type="entry name" value="Peripla_BP_I"/>
</dbReference>
<protein>
    <submittedName>
        <fullName evidence="2">ABC-type sugar transport system periplasmic component-like protein</fullName>
    </submittedName>
</protein>
<feature type="domain" description="Periplasmic binding protein" evidence="1">
    <location>
        <begin position="2"/>
        <end position="162"/>
    </location>
</feature>
<dbReference type="AlphaFoldDB" id="T1BAG1"/>
<reference evidence="2" key="2">
    <citation type="journal article" date="2014" name="ISME J.">
        <title>Microbial stratification in low pH oxic and suboxic macroscopic growths along an acid mine drainage.</title>
        <authorList>
            <person name="Mendez-Garcia C."/>
            <person name="Mesa V."/>
            <person name="Sprenger R.R."/>
            <person name="Richter M."/>
            <person name="Diez M.S."/>
            <person name="Solano J."/>
            <person name="Bargiela R."/>
            <person name="Golyshina O.V."/>
            <person name="Manteca A."/>
            <person name="Ramos J.L."/>
            <person name="Gallego J.R."/>
            <person name="Llorente I."/>
            <person name="Martins Dos Santos V.A."/>
            <person name="Jensen O.N."/>
            <person name="Pelaez A.I."/>
            <person name="Sanchez J."/>
            <person name="Ferrer M."/>
        </authorList>
    </citation>
    <scope>NUCLEOTIDE SEQUENCE</scope>
</reference>
<keyword evidence="2" id="KW-0813">Transport</keyword>
<dbReference type="EMBL" id="AUZY01007398">
    <property type="protein sequence ID" value="EQD49979.1"/>
    <property type="molecule type" value="Genomic_DNA"/>
</dbReference>
<sequence>DGVKVTVFDANNSPATQVTQLQDIISAGGYQGVLLQPIYGPAEIKYVKQVIAHRIKVVNIDQILGTKYTTDQIQVKGLAGNVVFFPSKIGTQLATLVIKACGSTNPCKIGLVHNFKGYEPDVAISAALSAHLAHHPNIKIVDQVDGLYQVGASTTQVQDMLRGRTRVY</sequence>
<accession>T1BAG1</accession>
<gene>
    <name evidence="2" type="ORF">B1B_11393</name>
</gene>
<name>T1BAG1_9ZZZZ</name>
<reference evidence="2" key="1">
    <citation type="submission" date="2013-08" db="EMBL/GenBank/DDBJ databases">
        <authorList>
            <person name="Mendez C."/>
            <person name="Richter M."/>
            <person name="Ferrer M."/>
            <person name="Sanchez J."/>
        </authorList>
    </citation>
    <scope>NUCLEOTIDE SEQUENCE</scope>
</reference>
<dbReference type="Pfam" id="PF13407">
    <property type="entry name" value="Peripla_BP_4"/>
    <property type="match status" value="1"/>
</dbReference>
<dbReference type="Gene3D" id="3.40.50.2300">
    <property type="match status" value="2"/>
</dbReference>
<dbReference type="SUPFAM" id="SSF53822">
    <property type="entry name" value="Periplasmic binding protein-like I"/>
    <property type="match status" value="1"/>
</dbReference>
<organism evidence="2">
    <name type="scientific">mine drainage metagenome</name>
    <dbReference type="NCBI Taxonomy" id="410659"/>
    <lineage>
        <taxon>unclassified sequences</taxon>
        <taxon>metagenomes</taxon>
        <taxon>ecological metagenomes</taxon>
    </lineage>
</organism>
<evidence type="ECO:0000313" key="2">
    <source>
        <dbReference type="EMBL" id="EQD49979.1"/>
    </source>
</evidence>
<feature type="non-terminal residue" evidence="2">
    <location>
        <position position="1"/>
    </location>
</feature>
<comment type="caution">
    <text evidence="2">The sequence shown here is derived from an EMBL/GenBank/DDBJ whole genome shotgun (WGS) entry which is preliminary data.</text>
</comment>
<keyword evidence="2" id="KW-0762">Sugar transport</keyword>
<feature type="non-terminal residue" evidence="2">
    <location>
        <position position="168"/>
    </location>
</feature>
<proteinExistence type="predicted"/>
<dbReference type="InterPro" id="IPR025997">
    <property type="entry name" value="SBP_2_dom"/>
</dbReference>
<evidence type="ECO:0000259" key="1">
    <source>
        <dbReference type="Pfam" id="PF13407"/>
    </source>
</evidence>